<evidence type="ECO:0000256" key="6">
    <source>
        <dbReference type="SAM" id="MobiDB-lite"/>
    </source>
</evidence>
<feature type="active site" description="Charge relay system" evidence="4">
    <location>
        <position position="310"/>
    </location>
</feature>
<dbReference type="EC" id="3.1.1.-" evidence="5"/>
<feature type="domain" description="Carboxylesterase type B" evidence="7">
    <location>
        <begin position="3"/>
        <end position="321"/>
    </location>
</feature>
<evidence type="ECO:0000256" key="3">
    <source>
        <dbReference type="ARBA" id="ARBA00023157"/>
    </source>
</evidence>
<comment type="caution">
    <text evidence="8">The sequence shown here is derived from an EMBL/GenBank/DDBJ whole genome shotgun (WGS) entry which is preliminary data.</text>
</comment>
<dbReference type="InterPro" id="IPR000997">
    <property type="entry name" value="Cholinesterase"/>
</dbReference>
<feature type="domain" description="Carboxylesterase type B" evidence="7">
    <location>
        <begin position="350"/>
        <end position="468"/>
    </location>
</feature>
<dbReference type="PROSITE" id="PS00122">
    <property type="entry name" value="CARBOXYLESTERASE_B_1"/>
    <property type="match status" value="1"/>
</dbReference>
<reference evidence="8 9" key="1">
    <citation type="submission" date="2020-02" db="EMBL/GenBank/DDBJ databases">
        <authorList>
            <person name="Gao J."/>
            <person name="Sun J."/>
        </authorList>
    </citation>
    <scope>NUCLEOTIDE SEQUENCE [LARGE SCALE GENOMIC DNA]</scope>
    <source>
        <strain evidence="8 9">7124</strain>
    </source>
</reference>
<dbReference type="InterPro" id="IPR002018">
    <property type="entry name" value="CarbesteraseB"/>
</dbReference>
<sequence length="491" mass="52346">MRQPEAATMYGIVRGIQKDGVNVWRGVPFASPPVGERRFGAPLPPESWQGVRDASTFGPVSHQPPDRKGTRFPEEPPVYDEDCLYLNVWAPSEAESLPVMVWIHGGTFLTGAGSQPLFDGTALALDGNVIVVSVNYRLGPFGFLHLSPLGGTFTSNAGLLDQIAALEWVKDNIAGFGGDPGRVTVFGESAGSISIAALLASPKARGLIAGAIMQSGPSQALSPGHGWGITQALLAELGLAPEDAGKLRTLPAETIATAAGAVMQRLTGGAPALFFQPVIDPLTLPEEPVHAAAKGAAQGIPVLIGTNLHEGDYFFREGAPLPEMGQSLRALEQTLGLPDLSGLAAHYPATREGQAGILTDVFFWRGAVAFAESLLEHGPVWMYRFDWVVEAHSLLSRAVHTAEIPYVFGNLSHLRRLGLAISPAMKSLSDTMRSAWTAFAHSGNPDTARLQWPQYRLADRATLIFDEASSVVKDPSPDKRRLLFSLTEAGI</sequence>
<evidence type="ECO:0000256" key="5">
    <source>
        <dbReference type="RuleBase" id="RU361235"/>
    </source>
</evidence>
<name>A0A6M1PDY8_9BACL</name>
<dbReference type="InterPro" id="IPR029058">
    <property type="entry name" value="AB_hydrolase_fold"/>
</dbReference>
<dbReference type="RefSeq" id="WP_165094541.1">
    <property type="nucleotide sequence ID" value="NZ_JAAKGU010000001.1"/>
</dbReference>
<gene>
    <name evidence="8" type="ORF">G5B47_03890</name>
</gene>
<evidence type="ECO:0000256" key="1">
    <source>
        <dbReference type="ARBA" id="ARBA00005964"/>
    </source>
</evidence>
<proteinExistence type="inferred from homology"/>
<dbReference type="Gene3D" id="3.40.50.1820">
    <property type="entry name" value="alpha/beta hydrolase"/>
    <property type="match status" value="1"/>
</dbReference>
<feature type="active site" description="Acyl-ester intermediate" evidence="4">
    <location>
        <position position="189"/>
    </location>
</feature>
<dbReference type="PROSITE" id="PS00941">
    <property type="entry name" value="CARBOXYLESTERASE_B_2"/>
    <property type="match status" value="1"/>
</dbReference>
<dbReference type="EMBL" id="JAAKGU010000001">
    <property type="protein sequence ID" value="NGM81550.1"/>
    <property type="molecule type" value="Genomic_DNA"/>
</dbReference>
<dbReference type="InterPro" id="IPR050654">
    <property type="entry name" value="AChE-related_enzymes"/>
</dbReference>
<feature type="compositionally biased region" description="Basic and acidic residues" evidence="6">
    <location>
        <begin position="64"/>
        <end position="74"/>
    </location>
</feature>
<keyword evidence="9" id="KW-1185">Reference proteome</keyword>
<dbReference type="InterPro" id="IPR019826">
    <property type="entry name" value="Carboxylesterase_B_AS"/>
</dbReference>
<dbReference type="PANTHER" id="PTHR43918:SF4">
    <property type="entry name" value="CARBOXYLIC ESTER HYDROLASE"/>
    <property type="match status" value="1"/>
</dbReference>
<dbReference type="PRINTS" id="PR00878">
    <property type="entry name" value="CHOLNESTRASE"/>
</dbReference>
<dbReference type="Pfam" id="PF00135">
    <property type="entry name" value="COesterase"/>
    <property type="match status" value="2"/>
</dbReference>
<evidence type="ECO:0000256" key="4">
    <source>
        <dbReference type="PIRSR" id="PIRSR600997-1"/>
    </source>
</evidence>
<comment type="similarity">
    <text evidence="1 5">Belongs to the type-B carboxylesterase/lipase family.</text>
</comment>
<organism evidence="8 9">
    <name type="scientific">Paenibacillus apii</name>
    <dbReference type="NCBI Taxonomy" id="1850370"/>
    <lineage>
        <taxon>Bacteria</taxon>
        <taxon>Bacillati</taxon>
        <taxon>Bacillota</taxon>
        <taxon>Bacilli</taxon>
        <taxon>Bacillales</taxon>
        <taxon>Paenibacillaceae</taxon>
        <taxon>Paenibacillus</taxon>
    </lineage>
</organism>
<evidence type="ECO:0000313" key="9">
    <source>
        <dbReference type="Proteomes" id="UP000480151"/>
    </source>
</evidence>
<dbReference type="InterPro" id="IPR019819">
    <property type="entry name" value="Carboxylesterase_B_CS"/>
</dbReference>
<evidence type="ECO:0000256" key="2">
    <source>
        <dbReference type="ARBA" id="ARBA00022801"/>
    </source>
</evidence>
<dbReference type="AlphaFoldDB" id="A0A6M1PDY8"/>
<dbReference type="Proteomes" id="UP000480151">
    <property type="component" value="Unassembled WGS sequence"/>
</dbReference>
<feature type="active site" description="Charge relay system" evidence="4">
    <location>
        <position position="400"/>
    </location>
</feature>
<dbReference type="SUPFAM" id="SSF53474">
    <property type="entry name" value="alpha/beta-Hydrolases"/>
    <property type="match status" value="1"/>
</dbReference>
<protein>
    <recommendedName>
        <fullName evidence="5">Carboxylic ester hydrolase</fullName>
        <ecNumber evidence="5">3.1.1.-</ecNumber>
    </recommendedName>
</protein>
<evidence type="ECO:0000259" key="7">
    <source>
        <dbReference type="Pfam" id="PF00135"/>
    </source>
</evidence>
<dbReference type="GO" id="GO:0004104">
    <property type="term" value="F:cholinesterase activity"/>
    <property type="evidence" value="ECO:0007669"/>
    <property type="project" value="InterPro"/>
</dbReference>
<keyword evidence="3" id="KW-1015">Disulfide bond</keyword>
<keyword evidence="2 5" id="KW-0378">Hydrolase</keyword>
<evidence type="ECO:0000313" key="8">
    <source>
        <dbReference type="EMBL" id="NGM81550.1"/>
    </source>
</evidence>
<dbReference type="PANTHER" id="PTHR43918">
    <property type="entry name" value="ACETYLCHOLINESTERASE"/>
    <property type="match status" value="1"/>
</dbReference>
<accession>A0A6M1PDY8</accession>
<feature type="region of interest" description="Disordered" evidence="6">
    <location>
        <begin position="55"/>
        <end position="74"/>
    </location>
</feature>